<dbReference type="Proteomes" id="UP000584325">
    <property type="component" value="Unassembled WGS sequence"/>
</dbReference>
<evidence type="ECO:0000313" key="2">
    <source>
        <dbReference type="Proteomes" id="UP000584325"/>
    </source>
</evidence>
<dbReference type="AlphaFoldDB" id="A0A7W5HBH2"/>
<evidence type="ECO:0000313" key="1">
    <source>
        <dbReference type="EMBL" id="MBB3220543.1"/>
    </source>
</evidence>
<dbReference type="EMBL" id="JACHXS010000002">
    <property type="protein sequence ID" value="MBB3220543.1"/>
    <property type="molecule type" value="Genomic_DNA"/>
</dbReference>
<reference evidence="1 2" key="1">
    <citation type="submission" date="2020-08" db="EMBL/GenBank/DDBJ databases">
        <title>Genomic Encyclopedia of Type Strains, Phase III (KMG-III): the genomes of soil and plant-associated and newly described type strains.</title>
        <authorList>
            <person name="Whitman W."/>
        </authorList>
    </citation>
    <scope>NUCLEOTIDE SEQUENCE [LARGE SCALE GENOMIC DNA]</scope>
    <source>
        <strain evidence="1 2">CECT 7753</strain>
    </source>
</reference>
<sequence>MKPEGGFPLATARALLGEGPPLVDGSSVQP</sequence>
<organism evidence="1 2">
    <name type="scientific">Pseudoduganella umbonata</name>
    <dbReference type="NCBI Taxonomy" id="864828"/>
    <lineage>
        <taxon>Bacteria</taxon>
        <taxon>Pseudomonadati</taxon>
        <taxon>Pseudomonadota</taxon>
        <taxon>Betaproteobacteria</taxon>
        <taxon>Burkholderiales</taxon>
        <taxon>Oxalobacteraceae</taxon>
        <taxon>Telluria group</taxon>
        <taxon>Pseudoduganella</taxon>
    </lineage>
</organism>
<comment type="caution">
    <text evidence="1">The sequence shown here is derived from an EMBL/GenBank/DDBJ whole genome shotgun (WGS) entry which is preliminary data.</text>
</comment>
<proteinExistence type="predicted"/>
<accession>A0A7W5HBH2</accession>
<protein>
    <submittedName>
        <fullName evidence="1">Uncharacterized protein</fullName>
    </submittedName>
</protein>
<gene>
    <name evidence="1" type="ORF">FHS02_001342</name>
</gene>
<name>A0A7W5HBH2_9BURK</name>